<accession>A0A937D2S6</accession>
<feature type="transmembrane region" description="Helical" evidence="1">
    <location>
        <begin position="112"/>
        <end position="131"/>
    </location>
</feature>
<name>A0A937D2S6_9HYPH</name>
<feature type="transmembrane region" description="Helical" evidence="1">
    <location>
        <begin position="14"/>
        <end position="33"/>
    </location>
</feature>
<proteinExistence type="predicted"/>
<dbReference type="RefSeq" id="WP_202061672.1">
    <property type="nucleotide sequence ID" value="NZ_JAEQMY010000024.1"/>
</dbReference>
<keyword evidence="1" id="KW-0812">Transmembrane</keyword>
<dbReference type="EMBL" id="JAEQMY010000024">
    <property type="protein sequence ID" value="MBL0405600.1"/>
    <property type="molecule type" value="Genomic_DNA"/>
</dbReference>
<evidence type="ECO:0000313" key="2">
    <source>
        <dbReference type="EMBL" id="MBL0405600.1"/>
    </source>
</evidence>
<protein>
    <submittedName>
        <fullName evidence="2">Uncharacterized protein</fullName>
    </submittedName>
</protein>
<organism evidence="2 3">
    <name type="scientific">Microvirga aerilata</name>
    <dbReference type="NCBI Taxonomy" id="670292"/>
    <lineage>
        <taxon>Bacteria</taxon>
        <taxon>Pseudomonadati</taxon>
        <taxon>Pseudomonadota</taxon>
        <taxon>Alphaproteobacteria</taxon>
        <taxon>Hyphomicrobiales</taxon>
        <taxon>Methylobacteriaceae</taxon>
        <taxon>Microvirga</taxon>
    </lineage>
</organism>
<evidence type="ECO:0000256" key="1">
    <source>
        <dbReference type="SAM" id="Phobius"/>
    </source>
</evidence>
<reference evidence="2" key="1">
    <citation type="submission" date="2021-01" db="EMBL/GenBank/DDBJ databases">
        <title>Microvirga sp.</title>
        <authorList>
            <person name="Kim M.K."/>
        </authorList>
    </citation>
    <scope>NUCLEOTIDE SEQUENCE</scope>
    <source>
        <strain evidence="2">5420S-16</strain>
    </source>
</reference>
<gene>
    <name evidence="2" type="ORF">JKG68_16660</name>
</gene>
<keyword evidence="3" id="KW-1185">Reference proteome</keyword>
<dbReference type="AlphaFoldDB" id="A0A937D2S6"/>
<keyword evidence="1" id="KW-0472">Membrane</keyword>
<evidence type="ECO:0000313" key="3">
    <source>
        <dbReference type="Proteomes" id="UP000605848"/>
    </source>
</evidence>
<comment type="caution">
    <text evidence="2">The sequence shown here is derived from an EMBL/GenBank/DDBJ whole genome shotgun (WGS) entry which is preliminary data.</text>
</comment>
<dbReference type="Proteomes" id="UP000605848">
    <property type="component" value="Unassembled WGS sequence"/>
</dbReference>
<sequence>MGGFLSALTPADRAIIGIIVLVPLLMLFAIHSIRREVRDAGRIKVRSVKLKTSREQRRTWRQQNLSQDTLNLLDDVETLLRLTHADEAAVRQEHREALRLSWLSYHIPVRTALLGGVLLAGVLSAIFVIIAQGPSNPIP</sequence>
<keyword evidence="1" id="KW-1133">Transmembrane helix</keyword>